<organism evidence="1 2">
    <name type="scientific">Panagrolaimus sp. JU765</name>
    <dbReference type="NCBI Taxonomy" id="591449"/>
    <lineage>
        <taxon>Eukaryota</taxon>
        <taxon>Metazoa</taxon>
        <taxon>Ecdysozoa</taxon>
        <taxon>Nematoda</taxon>
        <taxon>Chromadorea</taxon>
        <taxon>Rhabditida</taxon>
        <taxon>Tylenchina</taxon>
        <taxon>Panagrolaimomorpha</taxon>
        <taxon>Panagrolaimoidea</taxon>
        <taxon>Panagrolaimidae</taxon>
        <taxon>Panagrolaimus</taxon>
    </lineage>
</organism>
<dbReference type="Proteomes" id="UP000887576">
    <property type="component" value="Unplaced"/>
</dbReference>
<evidence type="ECO:0000313" key="1">
    <source>
        <dbReference type="Proteomes" id="UP000887576"/>
    </source>
</evidence>
<evidence type="ECO:0000313" key="2">
    <source>
        <dbReference type="WBParaSite" id="JU765_v2.g6966.t1"/>
    </source>
</evidence>
<accession>A0AC34RHU5</accession>
<proteinExistence type="predicted"/>
<protein>
    <submittedName>
        <fullName evidence="2">Ribosomal protein S14</fullName>
    </submittedName>
</protein>
<name>A0AC34RHU5_9BILA</name>
<dbReference type="WBParaSite" id="JU765_v2.g6966.t1">
    <property type="protein sequence ID" value="JU765_v2.g6966.t1"/>
    <property type="gene ID" value="JU765_v2.g6966"/>
</dbReference>
<sequence>MLATGRAIFSKLLPLTSTIRLASSKTTTEATSAAISVEIAEEEPVIPEDVEAGVANTEEVVMIRKKYPYNKNVLSELKLDQYPYYVEREWWKKGNRMTFWATWRMLRDVKRRECLAEYGAERMRLKALKWNTVLPQAIRDEAAEKLHSELPRYSRPNLILNMCQFTGRRRGKIKTYRVNRHIFRRLSDHGQLSGVQRAMW</sequence>
<reference evidence="2" key="1">
    <citation type="submission" date="2022-11" db="UniProtKB">
        <authorList>
            <consortium name="WormBaseParasite"/>
        </authorList>
    </citation>
    <scope>IDENTIFICATION</scope>
</reference>